<protein>
    <submittedName>
        <fullName evidence="1">Uncharacterized protein</fullName>
    </submittedName>
</protein>
<reference evidence="1 2" key="1">
    <citation type="submission" date="2019-05" db="EMBL/GenBank/DDBJ databases">
        <authorList>
            <consortium name="Science for Life Laboratories"/>
        </authorList>
    </citation>
    <scope>NUCLEOTIDE SEQUENCE [LARGE SCALE GENOMIC DNA]</scope>
    <source>
        <strain evidence="1">Soil9</strain>
    </source>
</reference>
<dbReference type="RefSeq" id="WP_232069692.1">
    <property type="nucleotide sequence ID" value="NZ_LR593886.1"/>
</dbReference>
<sequence>MHVGSIAFIEVTENVKELWRKAMNYTRAMARHVATGRPVVSLEVLQERQDLCAVCPERARDKCSACGCPLEAKLPLGQEKCPRGKW</sequence>
<keyword evidence="2" id="KW-1185">Reference proteome</keyword>
<name>A0A6P2CZE9_9BACT</name>
<gene>
    <name evidence="1" type="ORF">SOIL9_33530</name>
</gene>
<evidence type="ECO:0000313" key="1">
    <source>
        <dbReference type="EMBL" id="VTR94361.1"/>
    </source>
</evidence>
<dbReference type="KEGG" id="gms:SOIL9_33530"/>
<organism evidence="1 2">
    <name type="scientific">Gemmata massiliana</name>
    <dbReference type="NCBI Taxonomy" id="1210884"/>
    <lineage>
        <taxon>Bacteria</taxon>
        <taxon>Pseudomonadati</taxon>
        <taxon>Planctomycetota</taxon>
        <taxon>Planctomycetia</taxon>
        <taxon>Gemmatales</taxon>
        <taxon>Gemmataceae</taxon>
        <taxon>Gemmata</taxon>
    </lineage>
</organism>
<evidence type="ECO:0000313" key="2">
    <source>
        <dbReference type="Proteomes" id="UP000464178"/>
    </source>
</evidence>
<dbReference type="AlphaFoldDB" id="A0A6P2CZE9"/>
<dbReference type="EMBL" id="LR593886">
    <property type="protein sequence ID" value="VTR94361.1"/>
    <property type="molecule type" value="Genomic_DNA"/>
</dbReference>
<proteinExistence type="predicted"/>
<dbReference type="Proteomes" id="UP000464178">
    <property type="component" value="Chromosome"/>
</dbReference>
<accession>A0A6P2CZE9</accession>